<feature type="chain" id="PRO_5013212280" description="Secreted protein" evidence="1">
    <location>
        <begin position="34"/>
        <end position="159"/>
    </location>
</feature>
<dbReference type="OrthoDB" id="3540108at2"/>
<keyword evidence="3" id="KW-1185">Reference proteome</keyword>
<proteinExistence type="predicted"/>
<gene>
    <name evidence="2" type="ORF">SAMN06264365_105110</name>
</gene>
<dbReference type="AlphaFoldDB" id="A0A238YST9"/>
<evidence type="ECO:0000313" key="2">
    <source>
        <dbReference type="EMBL" id="SNR73509.1"/>
    </source>
</evidence>
<dbReference type="InterPro" id="IPR006311">
    <property type="entry name" value="TAT_signal"/>
</dbReference>
<sequence length="159" mass="16144">MPPTPTSTRIAMLGAGVLTVAALVAGAASPASAASAATIDPAADSAGLALAPGTVTVLRAGDSPFLFSYSYNSHLKIAGGYFTDGGKVYVVVKLNGGTKKFSKNVTAHTHPITPGGAIYVETTVASPCGAGNNGYARAYDYTTGRWSPRLPVPICQRID</sequence>
<dbReference type="RefSeq" id="WP_143232354.1">
    <property type="nucleotide sequence ID" value="NZ_BOMU01000035.1"/>
</dbReference>
<evidence type="ECO:0000256" key="1">
    <source>
        <dbReference type="SAM" id="SignalP"/>
    </source>
</evidence>
<accession>A0A238YST9</accession>
<organism evidence="2 3">
    <name type="scientific">Actinoplanes regularis</name>
    <dbReference type="NCBI Taxonomy" id="52697"/>
    <lineage>
        <taxon>Bacteria</taxon>
        <taxon>Bacillati</taxon>
        <taxon>Actinomycetota</taxon>
        <taxon>Actinomycetes</taxon>
        <taxon>Micromonosporales</taxon>
        <taxon>Micromonosporaceae</taxon>
        <taxon>Actinoplanes</taxon>
    </lineage>
</organism>
<reference evidence="2 3" key="1">
    <citation type="submission" date="2017-06" db="EMBL/GenBank/DDBJ databases">
        <authorList>
            <person name="Kim H.J."/>
            <person name="Triplett B.A."/>
        </authorList>
    </citation>
    <scope>NUCLEOTIDE SEQUENCE [LARGE SCALE GENOMIC DNA]</scope>
    <source>
        <strain evidence="2 3">DSM 43151</strain>
    </source>
</reference>
<dbReference type="PROSITE" id="PS51318">
    <property type="entry name" value="TAT"/>
    <property type="match status" value="1"/>
</dbReference>
<evidence type="ECO:0008006" key="4">
    <source>
        <dbReference type="Google" id="ProtNLM"/>
    </source>
</evidence>
<dbReference type="EMBL" id="FZNR01000005">
    <property type="protein sequence ID" value="SNR73509.1"/>
    <property type="molecule type" value="Genomic_DNA"/>
</dbReference>
<keyword evidence="1" id="KW-0732">Signal</keyword>
<name>A0A238YST9_9ACTN</name>
<dbReference type="Proteomes" id="UP000198415">
    <property type="component" value="Unassembled WGS sequence"/>
</dbReference>
<feature type="signal peptide" evidence="1">
    <location>
        <begin position="1"/>
        <end position="33"/>
    </location>
</feature>
<protein>
    <recommendedName>
        <fullName evidence="4">Secreted protein</fullName>
    </recommendedName>
</protein>
<evidence type="ECO:0000313" key="3">
    <source>
        <dbReference type="Proteomes" id="UP000198415"/>
    </source>
</evidence>